<dbReference type="InterPro" id="IPR032466">
    <property type="entry name" value="Metal_Hydrolase"/>
</dbReference>
<dbReference type="Pfam" id="PF01979">
    <property type="entry name" value="Amidohydro_1"/>
    <property type="match status" value="1"/>
</dbReference>
<dbReference type="GO" id="GO:0016810">
    <property type="term" value="F:hydrolase activity, acting on carbon-nitrogen (but not peptide) bonds"/>
    <property type="evidence" value="ECO:0007669"/>
    <property type="project" value="InterPro"/>
</dbReference>
<dbReference type="SUPFAM" id="SSF51338">
    <property type="entry name" value="Composite domain of metallo-dependent hydrolases"/>
    <property type="match status" value="2"/>
</dbReference>
<dbReference type="EMBL" id="QYRN01000006">
    <property type="protein sequence ID" value="RIY00257.1"/>
    <property type="molecule type" value="Genomic_DNA"/>
</dbReference>
<keyword evidence="2 4" id="KW-0378">Hydrolase</keyword>
<evidence type="ECO:0000256" key="2">
    <source>
        <dbReference type="ARBA" id="ARBA00022801"/>
    </source>
</evidence>
<protein>
    <submittedName>
        <fullName evidence="4">Amidohydrolase</fullName>
    </submittedName>
</protein>
<dbReference type="SUPFAM" id="SSF51556">
    <property type="entry name" value="Metallo-dependent hydrolases"/>
    <property type="match status" value="1"/>
</dbReference>
<comment type="similarity">
    <text evidence="1">Belongs to the metallo-dependent hydrolases superfamily. ATZ/TRZ family.</text>
</comment>
<accession>A0A3A1WLK9</accession>
<evidence type="ECO:0000313" key="4">
    <source>
        <dbReference type="EMBL" id="RIY00257.1"/>
    </source>
</evidence>
<dbReference type="InterPro" id="IPR011059">
    <property type="entry name" value="Metal-dep_hydrolase_composite"/>
</dbReference>
<dbReference type="PANTHER" id="PTHR43794">
    <property type="entry name" value="AMINOHYDROLASE SSNA-RELATED"/>
    <property type="match status" value="1"/>
</dbReference>
<dbReference type="InterPro" id="IPR006680">
    <property type="entry name" value="Amidohydro-rel"/>
</dbReference>
<dbReference type="Gene3D" id="2.30.40.10">
    <property type="entry name" value="Urease, subunit C, domain 1"/>
    <property type="match status" value="1"/>
</dbReference>
<dbReference type="PANTHER" id="PTHR43794:SF11">
    <property type="entry name" value="AMIDOHYDROLASE-RELATED DOMAIN-CONTAINING PROTEIN"/>
    <property type="match status" value="1"/>
</dbReference>
<feature type="domain" description="Amidohydrolase-related" evidence="3">
    <location>
        <begin position="56"/>
        <end position="433"/>
    </location>
</feature>
<evidence type="ECO:0000313" key="5">
    <source>
        <dbReference type="Proteomes" id="UP000265750"/>
    </source>
</evidence>
<gene>
    <name evidence="4" type="ORF">D3218_13325</name>
</gene>
<keyword evidence="5" id="KW-1185">Reference proteome</keyword>
<sequence>MRTVISNTLCLRGGQASAPERLTMVFEKGQIAALLPADAVVPDQADERIDGRRLLAVPGFVNAHTHSPYNLVRGSAPMLPLELWSLHASAGSERRTAREVEVSALLGAVEMLRTGTTTVLDHIRIAPDIEGDLLDATAEAYRHAGMRAVIAPVVADKPLLETLPLDSADFGGEEVAGYAARPTLPARRQVEIVEAFAARWRDDPLVSVGIGPSGPQRCTPELLVMAEDFARRHETIAHMHVLETRAQAEMGRRLHPGGMLAYLDDLGVLSSRSNLVHANWLAKGDVERIAQRDAAVIHNPVSNVRLASGRCPLPRLLRSGIRVGLGTDGACCNDSGNMLETLKWAAILHNDEAEDPARWIQPGTALRLACEGGADAIGLGKVAGRLDAGMAADVCLLDLDTTAFVPLSDPVRQLVLSETGGAVRHVFVDGRAVLRDGRCTSVDEPSLFAEAQELSDRRRRDNQDVYAAASRLDGPIRRMRRRLLSSCEIAA</sequence>
<reference evidence="5" key="1">
    <citation type="submission" date="2018-09" db="EMBL/GenBank/DDBJ databases">
        <authorList>
            <person name="Tuo L."/>
        </authorList>
    </citation>
    <scope>NUCLEOTIDE SEQUENCE [LARGE SCALE GENOMIC DNA]</scope>
    <source>
        <strain evidence="5">M2BS4Y-1</strain>
    </source>
</reference>
<evidence type="ECO:0000256" key="1">
    <source>
        <dbReference type="ARBA" id="ARBA00006745"/>
    </source>
</evidence>
<dbReference type="Proteomes" id="UP000265750">
    <property type="component" value="Unassembled WGS sequence"/>
</dbReference>
<dbReference type="OrthoDB" id="9796020at2"/>
<organism evidence="4 5">
    <name type="scientific">Aureimonas flava</name>
    <dbReference type="NCBI Taxonomy" id="2320271"/>
    <lineage>
        <taxon>Bacteria</taxon>
        <taxon>Pseudomonadati</taxon>
        <taxon>Pseudomonadota</taxon>
        <taxon>Alphaproteobacteria</taxon>
        <taxon>Hyphomicrobiales</taxon>
        <taxon>Aurantimonadaceae</taxon>
        <taxon>Aureimonas</taxon>
    </lineage>
</organism>
<dbReference type="InterPro" id="IPR050287">
    <property type="entry name" value="MTA/SAH_deaminase"/>
</dbReference>
<dbReference type="Gene3D" id="3.20.20.140">
    <property type="entry name" value="Metal-dependent hydrolases"/>
    <property type="match status" value="1"/>
</dbReference>
<comment type="caution">
    <text evidence="4">The sequence shown here is derived from an EMBL/GenBank/DDBJ whole genome shotgun (WGS) entry which is preliminary data.</text>
</comment>
<evidence type="ECO:0000259" key="3">
    <source>
        <dbReference type="Pfam" id="PF01979"/>
    </source>
</evidence>
<proteinExistence type="inferred from homology"/>
<name>A0A3A1WLK9_9HYPH</name>
<dbReference type="AlphaFoldDB" id="A0A3A1WLK9"/>